<dbReference type="Proteomes" id="UP000823612">
    <property type="component" value="Unassembled WGS sequence"/>
</dbReference>
<evidence type="ECO:0000313" key="3">
    <source>
        <dbReference type="Proteomes" id="UP000823612"/>
    </source>
</evidence>
<dbReference type="PANTHER" id="PTHR34825:SF1">
    <property type="entry name" value="AAA-ATPASE-LIKE DOMAIN-CONTAINING PROTEIN"/>
    <property type="match status" value="1"/>
</dbReference>
<dbReference type="GO" id="GO:0005524">
    <property type="term" value="F:ATP binding"/>
    <property type="evidence" value="ECO:0007669"/>
    <property type="project" value="UniProtKB-KW"/>
</dbReference>
<accession>A0A9D9DTE0</accession>
<dbReference type="AlphaFoldDB" id="A0A9D9DTE0"/>
<keyword evidence="2" id="KW-0067">ATP-binding</keyword>
<dbReference type="PANTHER" id="PTHR34825">
    <property type="entry name" value="CONSERVED PROTEIN, WITH A WEAK D-GALACTARATE DEHYDRATASE/ALTRONATE HYDROLASE DOMAIN"/>
    <property type="match status" value="1"/>
</dbReference>
<feature type="domain" description="AAA-ATPase-like" evidence="1">
    <location>
        <begin position="4"/>
        <end position="200"/>
    </location>
</feature>
<organism evidence="2 3">
    <name type="scientific">Candidatus Pullibacteroides excrementavium</name>
    <dbReference type="NCBI Taxonomy" id="2840905"/>
    <lineage>
        <taxon>Bacteria</taxon>
        <taxon>Pseudomonadati</taxon>
        <taxon>Bacteroidota</taxon>
        <taxon>Bacteroidia</taxon>
        <taxon>Bacteroidales</taxon>
        <taxon>Candidatus Pullibacteroides</taxon>
    </lineage>
</organism>
<sequence length="513" mass="59264">MLYPIGIQNFESIRQGGYVYVDKTDLIHQLASTGKYYFLSRPRRFGKSLLVSTMEAYFQGKKELFKGLALEKLEKDWTAYPVLHLDLSGKTYNKAEDLEITLDQHLRQWEKDCDIAARYPEPDARFKDVIDTAYEKTGKPVVILIDEYDKPILDSAGNEPLRESYRSRLQGFYSVMKTRDGKIRFGFLTGITKLGKLSIFSGLNNLKDISMDHRYVDICGISEDDLHACFDESVREMAEANGLSKEECYAKLKDRYDGYHFSRNSADIYNPFSLLNALDQQEFKDYWYETGTPTFVVKALKRGQFNLEDLTLEGVPASALTGVNADDSDPIPVLYQSGYLTIQSYDERWERYSLKYPNKEVERGFMEGLARIYTPSLSYNSPFDVRKFVEDFEKGDTEGLMKRFEAFFADADYEIVGDAELYFQNTMYVLCKLMGQYTQVERHTSNGRMDIVVQTDKYIYIMELKMDATADDALKQIEEKGYAKPFAADPRKLFKIGIGFSSETRRIKEWQIS</sequence>
<gene>
    <name evidence="2" type="ORF">IAB08_10045</name>
</gene>
<reference evidence="2" key="2">
    <citation type="journal article" date="2021" name="PeerJ">
        <title>Extensive microbial diversity within the chicken gut microbiome revealed by metagenomics and culture.</title>
        <authorList>
            <person name="Gilroy R."/>
            <person name="Ravi A."/>
            <person name="Getino M."/>
            <person name="Pursley I."/>
            <person name="Horton D.L."/>
            <person name="Alikhan N.F."/>
            <person name="Baker D."/>
            <person name="Gharbi K."/>
            <person name="Hall N."/>
            <person name="Watson M."/>
            <person name="Adriaenssens E.M."/>
            <person name="Foster-Nyarko E."/>
            <person name="Jarju S."/>
            <person name="Secka A."/>
            <person name="Antonio M."/>
            <person name="Oren A."/>
            <person name="Chaudhuri R.R."/>
            <person name="La Ragione R."/>
            <person name="Hildebrand F."/>
            <person name="Pallen M.J."/>
        </authorList>
    </citation>
    <scope>NUCLEOTIDE SEQUENCE</scope>
    <source>
        <strain evidence="2">2889</strain>
    </source>
</reference>
<reference evidence="2" key="1">
    <citation type="submission" date="2020-10" db="EMBL/GenBank/DDBJ databases">
        <authorList>
            <person name="Gilroy R."/>
        </authorList>
    </citation>
    <scope>NUCLEOTIDE SEQUENCE</scope>
    <source>
        <strain evidence="2">2889</strain>
    </source>
</reference>
<dbReference type="EMBL" id="JADIMZ010000157">
    <property type="protein sequence ID" value="MBO8433614.1"/>
    <property type="molecule type" value="Genomic_DNA"/>
</dbReference>
<name>A0A9D9DTE0_9BACT</name>
<dbReference type="SUPFAM" id="SSF52540">
    <property type="entry name" value="P-loop containing nucleoside triphosphate hydrolases"/>
    <property type="match status" value="1"/>
</dbReference>
<evidence type="ECO:0000313" key="2">
    <source>
        <dbReference type="EMBL" id="MBO8433614.1"/>
    </source>
</evidence>
<dbReference type="InterPro" id="IPR012547">
    <property type="entry name" value="PDDEXK_9"/>
</dbReference>
<dbReference type="InterPro" id="IPR027417">
    <property type="entry name" value="P-loop_NTPase"/>
</dbReference>
<keyword evidence="2" id="KW-0547">Nucleotide-binding</keyword>
<dbReference type="Pfam" id="PF09820">
    <property type="entry name" value="AAA-ATPase_like"/>
    <property type="match status" value="1"/>
</dbReference>
<dbReference type="InterPro" id="IPR018631">
    <property type="entry name" value="AAA-ATPase-like_dom"/>
</dbReference>
<comment type="caution">
    <text evidence="2">The sequence shown here is derived from an EMBL/GenBank/DDBJ whole genome shotgun (WGS) entry which is preliminary data.</text>
</comment>
<proteinExistence type="predicted"/>
<evidence type="ECO:0000259" key="1">
    <source>
        <dbReference type="Pfam" id="PF09820"/>
    </source>
</evidence>
<protein>
    <submittedName>
        <fullName evidence="2">ATP-binding protein</fullName>
    </submittedName>
</protein>
<dbReference type="Pfam" id="PF08011">
    <property type="entry name" value="PDDEXK_9"/>
    <property type="match status" value="1"/>
</dbReference>